<protein>
    <recommendedName>
        <fullName evidence="1">Bet v I/Major latex protein domain-containing protein</fullName>
    </recommendedName>
</protein>
<dbReference type="Pfam" id="PF00407">
    <property type="entry name" value="Bet_v_1"/>
    <property type="match status" value="1"/>
</dbReference>
<dbReference type="InterPro" id="IPR000916">
    <property type="entry name" value="Bet_v_I/MLP"/>
</dbReference>
<evidence type="ECO:0000259" key="1">
    <source>
        <dbReference type="Pfam" id="PF00407"/>
    </source>
</evidence>
<reference evidence="2" key="1">
    <citation type="submission" date="2019-12" db="EMBL/GenBank/DDBJ databases">
        <authorList>
            <person name="Scholes J."/>
        </authorList>
    </citation>
    <scope>NUCLEOTIDE SEQUENCE</scope>
</reference>
<dbReference type="AlphaFoldDB" id="A0A9N7MYP8"/>
<dbReference type="InterPro" id="IPR023393">
    <property type="entry name" value="START-like_dom_sf"/>
</dbReference>
<name>A0A9N7MYP8_STRHE</name>
<dbReference type="GO" id="GO:0006952">
    <property type="term" value="P:defense response"/>
    <property type="evidence" value="ECO:0007669"/>
    <property type="project" value="InterPro"/>
</dbReference>
<dbReference type="Gene3D" id="3.30.530.20">
    <property type="match status" value="1"/>
</dbReference>
<comment type="caution">
    <text evidence="2">The sequence shown here is derived from an EMBL/GenBank/DDBJ whole genome shotgun (WGS) entry which is preliminary data.</text>
</comment>
<dbReference type="EMBL" id="CACSLK010017620">
    <property type="protein sequence ID" value="CAA0818671.1"/>
    <property type="molecule type" value="Genomic_DNA"/>
</dbReference>
<feature type="domain" description="Bet v I/Major latex protein" evidence="1">
    <location>
        <begin position="2"/>
        <end position="62"/>
    </location>
</feature>
<evidence type="ECO:0000313" key="2">
    <source>
        <dbReference type="EMBL" id="CAA0818671.1"/>
    </source>
</evidence>
<accession>A0A9N7MYP8</accession>
<sequence length="177" mass="19513">MGIKKFFQELKTKVSPSRLFKAMIIDSQQVLPNIASSIKSVEIVQGNAIAAGCVVKTTFDDGAPFKDKDIRHKEPRGRTAIDRKSARTWLEGRPTLTNSMDMSEDLLTGTGQGPGVESGPVFEPRHTVDPCKGLDPSTHVKVSTHQPIKGLDLLSLTVDTRKNAWYKAKSTRERVEP</sequence>
<dbReference type="OrthoDB" id="1565598at2759"/>
<dbReference type="SUPFAM" id="SSF55961">
    <property type="entry name" value="Bet v1-like"/>
    <property type="match status" value="1"/>
</dbReference>
<organism evidence="2 3">
    <name type="scientific">Striga hermonthica</name>
    <name type="common">Purple witchweed</name>
    <name type="synonym">Buchnera hermonthica</name>
    <dbReference type="NCBI Taxonomy" id="68872"/>
    <lineage>
        <taxon>Eukaryota</taxon>
        <taxon>Viridiplantae</taxon>
        <taxon>Streptophyta</taxon>
        <taxon>Embryophyta</taxon>
        <taxon>Tracheophyta</taxon>
        <taxon>Spermatophyta</taxon>
        <taxon>Magnoliopsida</taxon>
        <taxon>eudicotyledons</taxon>
        <taxon>Gunneridae</taxon>
        <taxon>Pentapetalae</taxon>
        <taxon>asterids</taxon>
        <taxon>lamiids</taxon>
        <taxon>Lamiales</taxon>
        <taxon>Orobanchaceae</taxon>
        <taxon>Buchnereae</taxon>
        <taxon>Striga</taxon>
    </lineage>
</organism>
<gene>
    <name evidence="2" type="ORF">SHERM_17562</name>
</gene>
<proteinExistence type="predicted"/>
<keyword evidence="3" id="KW-1185">Reference proteome</keyword>
<dbReference type="Proteomes" id="UP001153555">
    <property type="component" value="Unassembled WGS sequence"/>
</dbReference>
<evidence type="ECO:0000313" key="3">
    <source>
        <dbReference type="Proteomes" id="UP001153555"/>
    </source>
</evidence>